<dbReference type="EMBL" id="VZRY01000454">
    <property type="protein sequence ID" value="NWW84466.1"/>
    <property type="molecule type" value="Genomic_DNA"/>
</dbReference>
<gene>
    <name evidence="1" type="primary">Znf474</name>
    <name evidence="1" type="ORF">RHYJUB_R04200</name>
</gene>
<keyword evidence="2" id="KW-1185">Reference proteome</keyword>
<dbReference type="PANTHER" id="PTHR13555:SF67">
    <property type="entry name" value="ZINC FINGER PROTEIN 474"/>
    <property type="match status" value="1"/>
</dbReference>
<evidence type="ECO:0000313" key="2">
    <source>
        <dbReference type="Proteomes" id="UP000570016"/>
    </source>
</evidence>
<proteinExistence type="predicted"/>
<accession>A0A7K6REN8</accession>
<dbReference type="Gene3D" id="3.30.160.60">
    <property type="entry name" value="Classic Zinc Finger"/>
    <property type="match status" value="2"/>
</dbReference>
<dbReference type="AlphaFoldDB" id="A0A7K6REN8"/>
<dbReference type="Pfam" id="PF13913">
    <property type="entry name" value="zf-C2HC_2"/>
    <property type="match status" value="2"/>
</dbReference>
<comment type="caution">
    <text evidence="1">The sequence shown here is derived from an EMBL/GenBank/DDBJ whole genome shotgun (WGS) entry which is preliminary data.</text>
</comment>
<name>A0A7K6REN8_9AVES</name>
<feature type="non-terminal residue" evidence="1">
    <location>
        <position position="100"/>
    </location>
</feature>
<reference evidence="1 2" key="1">
    <citation type="submission" date="2019-09" db="EMBL/GenBank/DDBJ databases">
        <title>Bird 10,000 Genomes (B10K) Project - Family phase.</title>
        <authorList>
            <person name="Zhang G."/>
        </authorList>
    </citation>
    <scope>NUCLEOTIDE SEQUENCE [LARGE SCALE GENOMIC DNA]</scope>
    <source>
        <strain evidence="1">B10K-DU-029-58</strain>
        <tissue evidence="1">Muscle</tissue>
    </source>
</reference>
<protein>
    <submittedName>
        <fullName evidence="1">ZN474 protein</fullName>
    </submittedName>
</protein>
<evidence type="ECO:0000313" key="1">
    <source>
        <dbReference type="EMBL" id="NWW84466.1"/>
    </source>
</evidence>
<feature type="non-terminal residue" evidence="1">
    <location>
        <position position="1"/>
    </location>
</feature>
<organism evidence="1 2">
    <name type="scientific">Rhynochetos jubatus</name>
    <name type="common">kagu</name>
    <dbReference type="NCBI Taxonomy" id="54386"/>
    <lineage>
        <taxon>Eukaryota</taxon>
        <taxon>Metazoa</taxon>
        <taxon>Chordata</taxon>
        <taxon>Craniata</taxon>
        <taxon>Vertebrata</taxon>
        <taxon>Euteleostomi</taxon>
        <taxon>Archelosauria</taxon>
        <taxon>Archosauria</taxon>
        <taxon>Dinosauria</taxon>
        <taxon>Saurischia</taxon>
        <taxon>Theropoda</taxon>
        <taxon>Coelurosauria</taxon>
        <taxon>Aves</taxon>
        <taxon>Neognathae</taxon>
        <taxon>Neoaves</taxon>
        <taxon>Phaethontimorphae</taxon>
        <taxon>Eurypygiformes</taxon>
        <taxon>Rhynochetidae</taxon>
        <taxon>Rhynochetos</taxon>
    </lineage>
</organism>
<dbReference type="Proteomes" id="UP000570016">
    <property type="component" value="Unassembled WGS sequence"/>
</dbReference>
<dbReference type="PANTHER" id="PTHR13555">
    <property type="entry name" value="C2H2 ZINC FINGER CGI-62-RELATED"/>
    <property type="match status" value="1"/>
</dbReference>
<dbReference type="OrthoDB" id="265955at2759"/>
<sequence length="100" mass="11397">RTPCFKICYMCGREFGSQSISVHEPQCPKKWHVENDQLPSYFRRMEPRKPGILTCGSGTLTAENESAYESTQAPLLPYGNCGQTFLPDHLIVHQRHCRKG</sequence>
<dbReference type="InterPro" id="IPR026319">
    <property type="entry name" value="ZC2HC1A/B-like"/>
</dbReference>